<keyword evidence="3 8" id="KW-0028">Amino-acid biosynthesis</keyword>
<dbReference type="PROSITE" id="PS01223">
    <property type="entry name" value="PROA"/>
    <property type="match status" value="1"/>
</dbReference>
<comment type="catalytic activity">
    <reaction evidence="7 8">
        <text>L-glutamate 5-semialdehyde + phosphate + NADP(+) = L-glutamyl 5-phosphate + NADPH + H(+)</text>
        <dbReference type="Rhea" id="RHEA:19541"/>
        <dbReference type="ChEBI" id="CHEBI:15378"/>
        <dbReference type="ChEBI" id="CHEBI:43474"/>
        <dbReference type="ChEBI" id="CHEBI:57783"/>
        <dbReference type="ChEBI" id="CHEBI:58066"/>
        <dbReference type="ChEBI" id="CHEBI:58274"/>
        <dbReference type="ChEBI" id="CHEBI:58349"/>
        <dbReference type="EC" id="1.2.1.41"/>
    </reaction>
</comment>
<dbReference type="Gene3D" id="3.40.309.10">
    <property type="entry name" value="Aldehyde Dehydrogenase, Chain A, domain 2"/>
    <property type="match status" value="1"/>
</dbReference>
<dbReference type="EC" id="1.2.1.41" evidence="8"/>
<dbReference type="InterPro" id="IPR020593">
    <property type="entry name" value="G-glutamylP_reductase_CS"/>
</dbReference>
<proteinExistence type="inferred from homology"/>
<reference evidence="11" key="1">
    <citation type="submission" date="2016-10" db="EMBL/GenBank/DDBJ databases">
        <authorList>
            <person name="Varghese N."/>
            <person name="Submissions S."/>
        </authorList>
    </citation>
    <scope>NUCLEOTIDE SEQUENCE [LARGE SCALE GENOMIC DNA]</scope>
    <source>
        <strain evidence="11">DSM 11005</strain>
    </source>
</reference>
<comment type="similarity">
    <text evidence="8">Belongs to the gamma-glutamyl phosphate reductase family.</text>
</comment>
<dbReference type="GO" id="GO:0055129">
    <property type="term" value="P:L-proline biosynthetic process"/>
    <property type="evidence" value="ECO:0007669"/>
    <property type="project" value="UniProtKB-UniRule"/>
</dbReference>
<dbReference type="RefSeq" id="WP_093729410.1">
    <property type="nucleotide sequence ID" value="NZ_FMYW01000002.1"/>
</dbReference>
<comment type="function">
    <text evidence="8">Catalyzes the NADPH-dependent reduction of L-glutamate 5-phosphate into L-glutamate 5-semialdehyde and phosphate. The product spontaneously undergoes cyclization to form 1-pyrroline-5-carboxylate.</text>
</comment>
<evidence type="ECO:0000256" key="3">
    <source>
        <dbReference type="ARBA" id="ARBA00022605"/>
    </source>
</evidence>
<comment type="subcellular location">
    <subcellularLocation>
        <location evidence="8">Cytoplasm</location>
    </subcellularLocation>
</comment>
<dbReference type="GO" id="GO:0050661">
    <property type="term" value="F:NADP binding"/>
    <property type="evidence" value="ECO:0007669"/>
    <property type="project" value="InterPro"/>
</dbReference>
<evidence type="ECO:0000256" key="1">
    <source>
        <dbReference type="ARBA" id="ARBA00004985"/>
    </source>
</evidence>
<dbReference type="Pfam" id="PF00171">
    <property type="entry name" value="Aldedh"/>
    <property type="match status" value="1"/>
</dbReference>
<sequence length="414" mass="43673">MTIREQAMEAAAAARKLAAVSPAIKNKALEAMADALLAEQEGILASNAKDMEAGKAKNMKASLLDRLLLTSARLADMADGLRQVAALKDPVGEIIGGCTLANGLTVTKIRVPLGVIGIIYEARPNVTADAIGLCLKSGNAVILKGGSEAIHSNTKIAAVLRAAAEEAGIPAGSIQFITSTDHAAVQELITLNGLVDVVIPRGSGRLIQAVVGNASVPVIETGVGVCHTFVDAGADYAMAEAIIINAKTQRPGVCNAMETLLVHKGAVQEFLPHMLQALKEKGVQIIGDETVCAMDKEALPATEEDWATEYGDLRLSVKVVENTDEAIEHINKYGTKHSECIVTRSFANARKFQQMVDAACVYANASTRFTDGFQFGFGAEIGISTQKLHARGPMALPELTTYKYLISGDGQVRP</sequence>
<dbReference type="FunFam" id="3.40.309.10:FF:000028">
    <property type="entry name" value="Gamma-glutamyl phosphate reductase"/>
    <property type="match status" value="1"/>
</dbReference>
<evidence type="ECO:0000256" key="5">
    <source>
        <dbReference type="ARBA" id="ARBA00022857"/>
    </source>
</evidence>
<evidence type="ECO:0000256" key="6">
    <source>
        <dbReference type="ARBA" id="ARBA00023002"/>
    </source>
</evidence>
<comment type="pathway">
    <text evidence="1 8">Amino-acid biosynthesis; L-proline biosynthesis; L-glutamate 5-semialdehyde from L-glutamate: step 2/2.</text>
</comment>
<dbReference type="InterPro" id="IPR016163">
    <property type="entry name" value="Ald_DH_C"/>
</dbReference>
<dbReference type="InterPro" id="IPR016161">
    <property type="entry name" value="Ald_DH/histidinol_DH"/>
</dbReference>
<dbReference type="PIRSF" id="PIRSF000151">
    <property type="entry name" value="GPR"/>
    <property type="match status" value="1"/>
</dbReference>
<dbReference type="NCBIfam" id="NF001221">
    <property type="entry name" value="PRK00197.1"/>
    <property type="match status" value="1"/>
</dbReference>
<dbReference type="InterPro" id="IPR000965">
    <property type="entry name" value="GPR_dom"/>
</dbReference>
<organism evidence="10 11">
    <name type="scientific">Succiniclasticum ruminis</name>
    <dbReference type="NCBI Taxonomy" id="40841"/>
    <lineage>
        <taxon>Bacteria</taxon>
        <taxon>Bacillati</taxon>
        <taxon>Bacillota</taxon>
        <taxon>Negativicutes</taxon>
        <taxon>Acidaminococcales</taxon>
        <taxon>Acidaminococcaceae</taxon>
        <taxon>Succiniclasticum</taxon>
    </lineage>
</organism>
<dbReference type="SUPFAM" id="SSF53720">
    <property type="entry name" value="ALDH-like"/>
    <property type="match status" value="1"/>
</dbReference>
<dbReference type="EMBL" id="FMYW01000002">
    <property type="protein sequence ID" value="SDC10770.1"/>
    <property type="molecule type" value="Genomic_DNA"/>
</dbReference>
<dbReference type="InterPro" id="IPR016162">
    <property type="entry name" value="Ald_DH_N"/>
</dbReference>
<evidence type="ECO:0000313" key="10">
    <source>
        <dbReference type="EMBL" id="SDC10770.1"/>
    </source>
</evidence>
<evidence type="ECO:0000256" key="7">
    <source>
        <dbReference type="ARBA" id="ARBA00049024"/>
    </source>
</evidence>
<evidence type="ECO:0000256" key="2">
    <source>
        <dbReference type="ARBA" id="ARBA00022490"/>
    </source>
</evidence>
<dbReference type="UniPathway" id="UPA00098">
    <property type="reaction ID" value="UER00360"/>
</dbReference>
<dbReference type="NCBIfam" id="TIGR00407">
    <property type="entry name" value="proA"/>
    <property type="match status" value="1"/>
</dbReference>
<dbReference type="InterPro" id="IPR015590">
    <property type="entry name" value="Aldehyde_DH_dom"/>
</dbReference>
<accession>A0A1G6IWH0</accession>
<dbReference type="GO" id="GO:0005737">
    <property type="term" value="C:cytoplasm"/>
    <property type="evidence" value="ECO:0007669"/>
    <property type="project" value="UniProtKB-SubCell"/>
</dbReference>
<feature type="domain" description="Aldehyde dehydrogenase" evidence="9">
    <location>
        <begin position="5"/>
        <end position="280"/>
    </location>
</feature>
<keyword evidence="11" id="KW-1185">Reference proteome</keyword>
<keyword evidence="2 8" id="KW-0963">Cytoplasm</keyword>
<evidence type="ECO:0000256" key="8">
    <source>
        <dbReference type="HAMAP-Rule" id="MF_00412"/>
    </source>
</evidence>
<dbReference type="GO" id="GO:0004350">
    <property type="term" value="F:glutamate-5-semialdehyde dehydrogenase activity"/>
    <property type="evidence" value="ECO:0007669"/>
    <property type="project" value="UniProtKB-UniRule"/>
</dbReference>
<dbReference type="Proteomes" id="UP000198943">
    <property type="component" value="Unassembled WGS sequence"/>
</dbReference>
<dbReference type="Gene3D" id="3.40.605.10">
    <property type="entry name" value="Aldehyde Dehydrogenase, Chain A, domain 1"/>
    <property type="match status" value="1"/>
</dbReference>
<evidence type="ECO:0000313" key="11">
    <source>
        <dbReference type="Proteomes" id="UP000198943"/>
    </source>
</evidence>
<dbReference type="InterPro" id="IPR012134">
    <property type="entry name" value="Glu-5-SA_DH"/>
</dbReference>
<protein>
    <recommendedName>
        <fullName evidence="8">Gamma-glutamyl phosphate reductase</fullName>
        <shortName evidence="8">GPR</shortName>
        <ecNumber evidence="8">1.2.1.41</ecNumber>
    </recommendedName>
    <alternativeName>
        <fullName evidence="8">Glutamate-5-semialdehyde dehydrogenase</fullName>
    </alternativeName>
    <alternativeName>
        <fullName evidence="8">Glutamyl-gamma-semialdehyde dehydrogenase</fullName>
        <shortName evidence="8">GSA dehydrogenase</shortName>
    </alternativeName>
</protein>
<keyword evidence="4 8" id="KW-0641">Proline biosynthesis</keyword>
<dbReference type="HAMAP" id="MF_00412">
    <property type="entry name" value="ProA"/>
    <property type="match status" value="1"/>
</dbReference>
<name>A0A1G6IWH0_9FIRM</name>
<dbReference type="CDD" id="cd07079">
    <property type="entry name" value="ALDH_F18-19_ProA-GPR"/>
    <property type="match status" value="1"/>
</dbReference>
<keyword evidence="5 8" id="KW-0521">NADP</keyword>
<dbReference type="PANTHER" id="PTHR11063:SF8">
    <property type="entry name" value="DELTA-1-PYRROLINE-5-CARBOXYLATE SYNTHASE"/>
    <property type="match status" value="1"/>
</dbReference>
<dbReference type="PANTHER" id="PTHR11063">
    <property type="entry name" value="GLUTAMATE SEMIALDEHYDE DEHYDROGENASE"/>
    <property type="match status" value="1"/>
</dbReference>
<dbReference type="OrthoDB" id="9809970at2"/>
<evidence type="ECO:0000259" key="9">
    <source>
        <dbReference type="Pfam" id="PF00171"/>
    </source>
</evidence>
<evidence type="ECO:0000256" key="4">
    <source>
        <dbReference type="ARBA" id="ARBA00022650"/>
    </source>
</evidence>
<keyword evidence="6 8" id="KW-0560">Oxidoreductase</keyword>
<gene>
    <name evidence="8" type="primary">proA</name>
    <name evidence="10" type="ORF">SAMN04487864_102248</name>
</gene>
<dbReference type="AlphaFoldDB" id="A0A1G6IWH0"/>